<name>B9K376_ALLAM</name>
<organism evidence="1 2">
    <name type="scientific">Allorhizobium ampelinum (strain ATCC BAA-846 / DSM 112012 / S4)</name>
    <name type="common">Agrobacterium vitis (strain S4)</name>
    <dbReference type="NCBI Taxonomy" id="311402"/>
    <lineage>
        <taxon>Bacteria</taxon>
        <taxon>Pseudomonadati</taxon>
        <taxon>Pseudomonadota</taxon>
        <taxon>Alphaproteobacteria</taxon>
        <taxon>Hyphomicrobiales</taxon>
        <taxon>Rhizobiaceae</taxon>
        <taxon>Rhizobium/Agrobacterium group</taxon>
        <taxon>Allorhizobium</taxon>
        <taxon>Allorhizobium ampelinum</taxon>
    </lineage>
</organism>
<proteinExistence type="predicted"/>
<accession>B9K376</accession>
<keyword evidence="2" id="KW-1185">Reference proteome</keyword>
<dbReference type="Proteomes" id="UP000001596">
    <property type="component" value="Plasmid pAtS4b"/>
</dbReference>
<geneLocation type="plasmid" evidence="1 2">
    <name>pAtS4b</name>
</geneLocation>
<dbReference type="KEGG" id="avi:Avi_9603"/>
<gene>
    <name evidence="1" type="ordered locus">Avi_9603</name>
</gene>
<dbReference type="EMBL" id="CP000635">
    <property type="protein sequence ID" value="ACM39324.1"/>
    <property type="molecule type" value="Genomic_DNA"/>
</dbReference>
<sequence>MADEAFCDFFLHWFRWRVPNSARIADNLLKVFLVLTTASITIDPIFAANILQSYMRVAN</sequence>
<dbReference type="AlphaFoldDB" id="B9K376"/>
<evidence type="ECO:0000313" key="2">
    <source>
        <dbReference type="Proteomes" id="UP000001596"/>
    </source>
</evidence>
<protein>
    <submittedName>
        <fullName evidence="1">Uncharacterized protein</fullName>
    </submittedName>
</protein>
<reference evidence="1 2" key="1">
    <citation type="journal article" date="2009" name="J. Bacteriol.">
        <title>Genome sequences of three Agrobacterium biovars help elucidate the evolution of multichromosome genomes in bacteria.</title>
        <authorList>
            <person name="Slater S.C."/>
            <person name="Goldman B.S."/>
            <person name="Goodner B."/>
            <person name="Setubal J.C."/>
            <person name="Farrand S.K."/>
            <person name="Nester E.W."/>
            <person name="Burr T.J."/>
            <person name="Banta L."/>
            <person name="Dickerman A.W."/>
            <person name="Paulsen I."/>
            <person name="Otten L."/>
            <person name="Suen G."/>
            <person name="Welch R."/>
            <person name="Almeida N.F."/>
            <person name="Arnold F."/>
            <person name="Burton O.T."/>
            <person name="Du Z."/>
            <person name="Ewing A."/>
            <person name="Godsy E."/>
            <person name="Heisel S."/>
            <person name="Houmiel K.L."/>
            <person name="Jhaveri J."/>
            <person name="Lu J."/>
            <person name="Miller N.M."/>
            <person name="Norton S."/>
            <person name="Chen Q."/>
            <person name="Phoolcharoen W."/>
            <person name="Ohlin V."/>
            <person name="Ondrusek D."/>
            <person name="Pride N."/>
            <person name="Stricklin S.L."/>
            <person name="Sun J."/>
            <person name="Wheeler C."/>
            <person name="Wilson L."/>
            <person name="Zhu H."/>
            <person name="Wood D.W."/>
        </authorList>
    </citation>
    <scope>NUCLEOTIDE SEQUENCE [LARGE SCALE GENOMIC DNA]</scope>
    <source>
        <strain evidence="2">S4 / ATCC BAA-846</strain>
        <plasmid evidence="1 2">pAtS4b</plasmid>
    </source>
</reference>
<evidence type="ECO:0000313" key="1">
    <source>
        <dbReference type="EMBL" id="ACM39324.1"/>
    </source>
</evidence>
<dbReference type="HOGENOM" id="CLU_2949945_0_0_5"/>
<keyword evidence="1" id="KW-0614">Plasmid</keyword>